<dbReference type="AlphaFoldDB" id="F2KLV0"/>
<protein>
    <submittedName>
        <fullName evidence="1">Uncharacterized protein</fullName>
    </submittedName>
</protein>
<evidence type="ECO:0000313" key="1">
    <source>
        <dbReference type="EMBL" id="AEA71493.1"/>
    </source>
</evidence>
<gene>
    <name evidence="1" type="ORF">PSEBR_m1580</name>
</gene>
<dbReference type="KEGG" id="pba:PSEBR_m1580"/>
<accession>F2KLV0</accession>
<name>F2KLV0_PSEBN</name>
<organism evidence="1 2">
    <name type="scientific">Pseudomonas brassicacearum (strain NFM421)</name>
    <dbReference type="NCBI Taxonomy" id="994484"/>
    <lineage>
        <taxon>Bacteria</taxon>
        <taxon>Pseudomonadati</taxon>
        <taxon>Pseudomonadota</taxon>
        <taxon>Gammaproteobacteria</taxon>
        <taxon>Pseudomonadales</taxon>
        <taxon>Pseudomonadaceae</taxon>
        <taxon>Pseudomonas</taxon>
    </lineage>
</organism>
<dbReference type="HOGENOM" id="CLU_2736942_0_0_6"/>
<reference key="2">
    <citation type="submission" date="2011-03" db="EMBL/GenBank/DDBJ databases">
        <title>Complete Genome Sequence of a beneficial plant roots-associated bacterium Pseudomonas brassicacearum.</title>
        <authorList>
            <person name="Ortet P."/>
            <person name="Barakat M."/>
            <person name="Lalaouna D."/>
            <person name="Fochesato S."/>
            <person name="Barbe V."/>
            <person name="Santaella C."/>
            <person name="Heulin T."/>
            <person name="Achouak W."/>
        </authorList>
    </citation>
    <scope>NUCLEOTIDE SEQUENCE</scope>
    <source>
        <strain>NFM421</strain>
    </source>
</reference>
<dbReference type="EMBL" id="CP002585">
    <property type="protein sequence ID" value="AEA71493.1"/>
    <property type="molecule type" value="Genomic_DNA"/>
</dbReference>
<evidence type="ECO:0000313" key="2">
    <source>
        <dbReference type="Proteomes" id="UP000006692"/>
    </source>
</evidence>
<reference evidence="1 2" key="1">
    <citation type="journal article" date="2011" name="J. Bacteriol.">
        <title>Complete genome sequence of a beneficial plant root-associated bacterium, Pseudomonas brassicacearum.</title>
        <authorList>
            <person name="Ortet P."/>
            <person name="Barakat M."/>
            <person name="Lalaouna D."/>
            <person name="Fochesato S."/>
            <person name="Barbe V."/>
            <person name="Vacherie B."/>
            <person name="Santaella C."/>
            <person name="Heulin T."/>
            <person name="Achouak W."/>
        </authorList>
    </citation>
    <scope>NUCLEOTIDE SEQUENCE [LARGE SCALE GENOMIC DNA]</scope>
    <source>
        <strain evidence="1 2">NFM421</strain>
    </source>
</reference>
<dbReference type="STRING" id="994484.PSEBR_m1580"/>
<sequence>MGARLARDAGAAVFQKSRRLFAGKPCSHINPLATGGCVCCWPSCNLRDAYHGSCRMKQARCYQLRTIRPLG</sequence>
<proteinExistence type="predicted"/>
<dbReference type="Proteomes" id="UP000006692">
    <property type="component" value="Chromosome"/>
</dbReference>